<dbReference type="EMBL" id="LAZR01020395">
    <property type="protein sequence ID" value="KKL89046.1"/>
    <property type="molecule type" value="Genomic_DNA"/>
</dbReference>
<organism evidence="1">
    <name type="scientific">marine sediment metagenome</name>
    <dbReference type="NCBI Taxonomy" id="412755"/>
    <lineage>
        <taxon>unclassified sequences</taxon>
        <taxon>metagenomes</taxon>
        <taxon>ecological metagenomes</taxon>
    </lineage>
</organism>
<protein>
    <submittedName>
        <fullName evidence="1">Uncharacterized protein</fullName>
    </submittedName>
</protein>
<sequence length="44" mass="5287">MKKKKNDKMGERIILMKPVRGVRFRWGTLKIPNWEVPTGEYEII</sequence>
<reference evidence="1" key="1">
    <citation type="journal article" date="2015" name="Nature">
        <title>Complex archaea that bridge the gap between prokaryotes and eukaryotes.</title>
        <authorList>
            <person name="Spang A."/>
            <person name="Saw J.H."/>
            <person name="Jorgensen S.L."/>
            <person name="Zaremba-Niedzwiedzka K."/>
            <person name="Martijn J."/>
            <person name="Lind A.E."/>
            <person name="van Eijk R."/>
            <person name="Schleper C."/>
            <person name="Guy L."/>
            <person name="Ettema T.J."/>
        </authorList>
    </citation>
    <scope>NUCLEOTIDE SEQUENCE</scope>
</reference>
<name>A0A0F9GES1_9ZZZZ</name>
<dbReference type="AlphaFoldDB" id="A0A0F9GES1"/>
<proteinExistence type="predicted"/>
<evidence type="ECO:0000313" key="1">
    <source>
        <dbReference type="EMBL" id="KKL89046.1"/>
    </source>
</evidence>
<accession>A0A0F9GES1</accession>
<gene>
    <name evidence="1" type="ORF">LCGC14_1918640</name>
</gene>
<comment type="caution">
    <text evidence="1">The sequence shown here is derived from an EMBL/GenBank/DDBJ whole genome shotgun (WGS) entry which is preliminary data.</text>
</comment>